<dbReference type="Pfam" id="PF00535">
    <property type="entry name" value="Glycos_transf_2"/>
    <property type="match status" value="1"/>
</dbReference>
<accession>A0A0S4L9P4</accession>
<dbReference type="OrthoDB" id="9815829at2"/>
<dbReference type="STRING" id="1742973.COMA2_160046"/>
<dbReference type="EMBL" id="CZPZ01000008">
    <property type="protein sequence ID" value="CUS34229.1"/>
    <property type="molecule type" value="Genomic_DNA"/>
</dbReference>
<dbReference type="CDD" id="cd00761">
    <property type="entry name" value="Glyco_tranf_GTA_type"/>
    <property type="match status" value="1"/>
</dbReference>
<dbReference type="PANTHER" id="PTHR22916">
    <property type="entry name" value="GLYCOSYLTRANSFERASE"/>
    <property type="match status" value="1"/>
</dbReference>
<dbReference type="SUPFAM" id="SSF53448">
    <property type="entry name" value="Nucleotide-diphospho-sugar transferases"/>
    <property type="match status" value="1"/>
</dbReference>
<gene>
    <name evidence="2" type="primary">cpsJ</name>
    <name evidence="2" type="ORF">COMA2_160046</name>
</gene>
<keyword evidence="2" id="KW-0808">Transferase</keyword>
<dbReference type="RefSeq" id="WP_090895617.1">
    <property type="nucleotide sequence ID" value="NZ_CZPZ01000008.1"/>
</dbReference>
<feature type="domain" description="Glycosyltransferase 2-like" evidence="1">
    <location>
        <begin position="10"/>
        <end position="127"/>
    </location>
</feature>
<dbReference type="AlphaFoldDB" id="A0A0S4L9P4"/>
<reference evidence="3" key="1">
    <citation type="submission" date="2015-10" db="EMBL/GenBank/DDBJ databases">
        <authorList>
            <person name="Luecker S."/>
            <person name="Luecker S."/>
        </authorList>
    </citation>
    <scope>NUCLEOTIDE SEQUENCE [LARGE SCALE GENOMIC DNA]</scope>
</reference>
<dbReference type="GO" id="GO:0016758">
    <property type="term" value="F:hexosyltransferase activity"/>
    <property type="evidence" value="ECO:0007669"/>
    <property type="project" value="UniProtKB-ARBA"/>
</dbReference>
<keyword evidence="2" id="KW-0328">Glycosyltransferase</keyword>
<organism evidence="2 3">
    <name type="scientific">Candidatus Nitrospira nitrificans</name>
    <dbReference type="NCBI Taxonomy" id="1742973"/>
    <lineage>
        <taxon>Bacteria</taxon>
        <taxon>Pseudomonadati</taxon>
        <taxon>Nitrospirota</taxon>
        <taxon>Nitrospiria</taxon>
        <taxon>Nitrospirales</taxon>
        <taxon>Nitrospiraceae</taxon>
        <taxon>Nitrospira</taxon>
    </lineage>
</organism>
<dbReference type="EC" id="2.4.1.-" evidence="2"/>
<dbReference type="Gene3D" id="3.90.550.10">
    <property type="entry name" value="Spore Coat Polysaccharide Biosynthesis Protein SpsA, Chain A"/>
    <property type="match status" value="1"/>
</dbReference>
<evidence type="ECO:0000259" key="1">
    <source>
        <dbReference type="Pfam" id="PF00535"/>
    </source>
</evidence>
<sequence length="313" mass="35555">MMNHTLPLVSIGIPTYNRASSYLKAALRSAVSQTYKNIEIIVSDNCSSDHTESVVKEFDDSRIRYFRQKHNIGATKNCNFCLDQAQGKYFLMLFDDDVIDDDFISTCLGAAASQGEPGVILTGARQIDSAGNILFATHNKASGCSTTDFIFGWFDGKVPLYLCSTLFNTQRLKQQGGFYSKTHRYEDVVAYVQLAAKYGRVDVFDIKASFRRHDSNMGSATHYYEWCEDSRYLLDVMCNAVPEHADVIRKRGMTYFCVRNYRHAAGIKSPLGRLNAYFTVYRMFDYSYSPWKFMFGKNLSRIVSLMKGKIGKS</sequence>
<dbReference type="Proteomes" id="UP000198736">
    <property type="component" value="Unassembled WGS sequence"/>
</dbReference>
<name>A0A0S4L9P4_9BACT</name>
<dbReference type="InterPro" id="IPR001173">
    <property type="entry name" value="Glyco_trans_2-like"/>
</dbReference>
<dbReference type="InterPro" id="IPR029044">
    <property type="entry name" value="Nucleotide-diphossugar_trans"/>
</dbReference>
<evidence type="ECO:0000313" key="3">
    <source>
        <dbReference type="Proteomes" id="UP000198736"/>
    </source>
</evidence>
<keyword evidence="3" id="KW-1185">Reference proteome</keyword>
<dbReference type="PANTHER" id="PTHR22916:SF3">
    <property type="entry name" value="UDP-GLCNAC:BETAGAL BETA-1,3-N-ACETYLGLUCOSAMINYLTRANSFERASE-LIKE PROTEIN 1"/>
    <property type="match status" value="1"/>
</dbReference>
<evidence type="ECO:0000313" key="2">
    <source>
        <dbReference type="EMBL" id="CUS34229.1"/>
    </source>
</evidence>
<protein>
    <submittedName>
        <fullName evidence="2">Similar to beta-1,4-galactosyltransferase</fullName>
        <ecNumber evidence="2">2.4.1.-</ecNumber>
    </submittedName>
</protein>
<proteinExistence type="predicted"/>